<accession>A0AAV9BCB5</accession>
<feature type="compositionally biased region" description="Polar residues" evidence="1">
    <location>
        <begin position="247"/>
        <end position="268"/>
    </location>
</feature>
<comment type="caution">
    <text evidence="2">The sequence shown here is derived from an EMBL/GenBank/DDBJ whole genome shotgun (WGS) entry which is preliminary data.</text>
</comment>
<evidence type="ECO:0000313" key="2">
    <source>
        <dbReference type="EMBL" id="KAK1273909.1"/>
    </source>
</evidence>
<gene>
    <name evidence="2" type="ORF">QJS04_geneDACA007927</name>
</gene>
<reference evidence="2" key="1">
    <citation type="journal article" date="2023" name="Nat. Commun.">
        <title>Diploid and tetraploid genomes of Acorus and the evolution of monocots.</title>
        <authorList>
            <person name="Ma L."/>
            <person name="Liu K.W."/>
            <person name="Li Z."/>
            <person name="Hsiao Y.Y."/>
            <person name="Qi Y."/>
            <person name="Fu T."/>
            <person name="Tang G.D."/>
            <person name="Zhang D."/>
            <person name="Sun W.H."/>
            <person name="Liu D.K."/>
            <person name="Li Y."/>
            <person name="Chen G.Z."/>
            <person name="Liu X.D."/>
            <person name="Liao X.Y."/>
            <person name="Jiang Y.T."/>
            <person name="Yu X."/>
            <person name="Hao Y."/>
            <person name="Huang J."/>
            <person name="Zhao X.W."/>
            <person name="Ke S."/>
            <person name="Chen Y.Y."/>
            <person name="Wu W.L."/>
            <person name="Hsu J.L."/>
            <person name="Lin Y.F."/>
            <person name="Huang M.D."/>
            <person name="Li C.Y."/>
            <person name="Huang L."/>
            <person name="Wang Z.W."/>
            <person name="Zhao X."/>
            <person name="Zhong W.Y."/>
            <person name="Peng D.H."/>
            <person name="Ahmad S."/>
            <person name="Lan S."/>
            <person name="Zhang J.S."/>
            <person name="Tsai W.C."/>
            <person name="Van de Peer Y."/>
            <person name="Liu Z.J."/>
        </authorList>
    </citation>
    <scope>NUCLEOTIDE SEQUENCE</scope>
    <source>
        <strain evidence="2">SCP</strain>
    </source>
</reference>
<dbReference type="InterPro" id="IPR008581">
    <property type="entry name" value="DUF863_pln"/>
</dbReference>
<sequence>MGTKVESKNYLPGYYSMRDFGADANSRSWSFYYNDLRSMQHYNGLASTSMDGYPEDDKELLKQTMLKHEMIFRNQVYELHRLYRKQKDLMDELRNKDIYRYSVPGETSQSGSFTSQMQSDGNGNIWNIHRLPVVSTSCSQPSVSGNNHFQNSLNILEGSGMQMGPFPTINGGNLKECELLDTRAKKIPRTTIDLHLPPDKYVDGEDQEWVKGGNVAQSSSVLGVSFDINRAAEPESDVKLTLGTGGSPSCQEGGSKSYPPLQNGSSTHSLADLNEPVKGNNISEGTGSHSIGFLGRVADHEDIQGHRLPTKLNPGFPGPPRNFFQDDLRNEKASSNSLRIEKDRSGWECSSFGSETGRIGSNVHPFGLTSNNNERLTATYETIKAEGKKAHIHQPLILPGHSKQETWFKEKSTSCIDISGGCSSLAHSTCTGSMTSHVHPFSVVSHSDNGNAASPFLSPWRKPINSDSQRPMAVQALPCFNSSAILNPRSRNSTSSIQSPGISGEKWNNRKGSGSYPLIGNHISYYNGLNANYRSESSTTPHLHFHTINTDKHHPPNGAILSDKSFQVHGQENYFNGLNCNGVKSTKEINLNLEAPNGLRDGFVPRRHTVIIDLEEDRKHDKSSEDISWLKTKPSENGLLNTRRSFPSVDFNLLPGNSEHFSNRKSLASGSERKTEEEKCLSRDIQLNFLSTLPSRDTEAQRLDSSESRSVKKILGFPLLEKPQQHSISSSYISRPEKSETDGIHDKIREGLSLGNSLNGVRLLDLEKLPNVEDNIEEKRADNNLVGLRGHINLNSTIICLEESVSLEISSKDDVRVSKRIGPDIDLEAPAPIVVQAENFAILRDRLNSNKPETAVQSLTQCEAEGSREPPIHLSQQEVEDPDESRARVAAQCIVAMSSNTCDWSCDTMHPPSPTSLSNSLLLLADVVSSKAGILSSDGGDGYDSYEAMTLKLTETNVDEYHRSSVSLWENQKEEETGFAPPSLTRPRRGQARRRRQRKDFQKDILPGLTSLARHEVTEDIQAFGEIMRAAGCAWQMRSTRRNTTRGRRRTTKGTVTIVEDDDPMVTVQSTQPANTNEVEVEGMSIKGWGRTRRCRRQRCPQGNVSITMNLV</sequence>
<feature type="compositionally biased region" description="Basic residues" evidence="1">
    <location>
        <begin position="986"/>
        <end position="998"/>
    </location>
</feature>
<feature type="region of interest" description="Disordered" evidence="1">
    <location>
        <begin position="969"/>
        <end position="1000"/>
    </location>
</feature>
<dbReference type="Proteomes" id="UP001179952">
    <property type="component" value="Unassembled WGS sequence"/>
</dbReference>
<evidence type="ECO:0000313" key="3">
    <source>
        <dbReference type="Proteomes" id="UP001179952"/>
    </source>
</evidence>
<dbReference type="AlphaFoldDB" id="A0AAV9BCB5"/>
<protein>
    <submittedName>
        <fullName evidence="2">Uncharacterized protein</fullName>
    </submittedName>
</protein>
<dbReference type="EMBL" id="JAUJYN010000004">
    <property type="protein sequence ID" value="KAK1273909.1"/>
    <property type="molecule type" value="Genomic_DNA"/>
</dbReference>
<dbReference type="PANTHER" id="PTHR33167:SF4">
    <property type="entry name" value="TRANSCRIPTION FACTOR, PUTATIVE (DUF863)-RELATED"/>
    <property type="match status" value="1"/>
</dbReference>
<dbReference type="Pfam" id="PF05904">
    <property type="entry name" value="DUF863"/>
    <property type="match status" value="1"/>
</dbReference>
<proteinExistence type="predicted"/>
<reference evidence="2" key="2">
    <citation type="submission" date="2023-06" db="EMBL/GenBank/DDBJ databases">
        <authorList>
            <person name="Ma L."/>
            <person name="Liu K.-W."/>
            <person name="Li Z."/>
            <person name="Hsiao Y.-Y."/>
            <person name="Qi Y."/>
            <person name="Fu T."/>
            <person name="Tang G."/>
            <person name="Zhang D."/>
            <person name="Sun W.-H."/>
            <person name="Liu D.-K."/>
            <person name="Li Y."/>
            <person name="Chen G.-Z."/>
            <person name="Liu X.-D."/>
            <person name="Liao X.-Y."/>
            <person name="Jiang Y.-T."/>
            <person name="Yu X."/>
            <person name="Hao Y."/>
            <person name="Huang J."/>
            <person name="Zhao X.-W."/>
            <person name="Ke S."/>
            <person name="Chen Y.-Y."/>
            <person name="Wu W.-L."/>
            <person name="Hsu J.-L."/>
            <person name="Lin Y.-F."/>
            <person name="Huang M.-D."/>
            <person name="Li C.-Y."/>
            <person name="Huang L."/>
            <person name="Wang Z.-W."/>
            <person name="Zhao X."/>
            <person name="Zhong W.-Y."/>
            <person name="Peng D.-H."/>
            <person name="Ahmad S."/>
            <person name="Lan S."/>
            <person name="Zhang J.-S."/>
            <person name="Tsai W.-C."/>
            <person name="Van De Peer Y."/>
            <person name="Liu Z.-J."/>
        </authorList>
    </citation>
    <scope>NUCLEOTIDE SEQUENCE</scope>
    <source>
        <strain evidence="2">SCP</strain>
        <tissue evidence="2">Leaves</tissue>
    </source>
</reference>
<evidence type="ECO:0000256" key="1">
    <source>
        <dbReference type="SAM" id="MobiDB-lite"/>
    </source>
</evidence>
<keyword evidence="3" id="KW-1185">Reference proteome</keyword>
<dbReference type="PANTHER" id="PTHR33167">
    <property type="entry name" value="TRANSCRIPTION FACTOR, PUTATIVE (DUF863)-RELATED"/>
    <property type="match status" value="1"/>
</dbReference>
<name>A0AAV9BCB5_ACOGR</name>
<feature type="region of interest" description="Disordered" evidence="1">
    <location>
        <begin position="237"/>
        <end position="268"/>
    </location>
</feature>
<organism evidence="2 3">
    <name type="scientific">Acorus gramineus</name>
    <name type="common">Dwarf sweet flag</name>
    <dbReference type="NCBI Taxonomy" id="55184"/>
    <lineage>
        <taxon>Eukaryota</taxon>
        <taxon>Viridiplantae</taxon>
        <taxon>Streptophyta</taxon>
        <taxon>Embryophyta</taxon>
        <taxon>Tracheophyta</taxon>
        <taxon>Spermatophyta</taxon>
        <taxon>Magnoliopsida</taxon>
        <taxon>Liliopsida</taxon>
        <taxon>Acoraceae</taxon>
        <taxon>Acorus</taxon>
    </lineage>
</organism>